<evidence type="ECO:0000256" key="4">
    <source>
        <dbReference type="ARBA" id="ARBA00022729"/>
    </source>
</evidence>
<keyword evidence="14" id="KW-1185">Reference proteome</keyword>
<comment type="caution">
    <text evidence="13">The sequence shown here is derived from an EMBL/GenBank/DDBJ whole genome shotgun (WGS) entry which is preliminary data.</text>
</comment>
<dbReference type="Pfam" id="PF00331">
    <property type="entry name" value="Glyco_hydro_10"/>
    <property type="match status" value="1"/>
</dbReference>
<evidence type="ECO:0000256" key="11">
    <source>
        <dbReference type="SAM" id="SignalP"/>
    </source>
</evidence>
<dbReference type="EC" id="3.2.1.8" evidence="10"/>
<organism evidence="13 14">
    <name type="scientific">Streptomyces lonegramiae</name>
    <dbReference type="NCBI Taxonomy" id="3075524"/>
    <lineage>
        <taxon>Bacteria</taxon>
        <taxon>Bacillati</taxon>
        <taxon>Actinomycetota</taxon>
        <taxon>Actinomycetes</taxon>
        <taxon>Kitasatosporales</taxon>
        <taxon>Streptomycetaceae</taxon>
        <taxon>Streptomyces</taxon>
    </lineage>
</organism>
<comment type="similarity">
    <text evidence="2 10">Belongs to the glycosyl hydrolase 10 (cellulase F) family.</text>
</comment>
<dbReference type="EMBL" id="JAVRFD010000002">
    <property type="protein sequence ID" value="MDT0542287.1"/>
    <property type="molecule type" value="Genomic_DNA"/>
</dbReference>
<dbReference type="Gene3D" id="3.20.20.80">
    <property type="entry name" value="Glycosidases"/>
    <property type="match status" value="1"/>
</dbReference>
<keyword evidence="8 10" id="KW-0624">Polysaccharide degradation</keyword>
<dbReference type="PRINTS" id="PR00134">
    <property type="entry name" value="GLHYDRLASE10"/>
</dbReference>
<gene>
    <name evidence="13" type="ORF">RND15_06080</name>
</gene>
<evidence type="ECO:0000256" key="1">
    <source>
        <dbReference type="ARBA" id="ARBA00000681"/>
    </source>
</evidence>
<dbReference type="PANTHER" id="PTHR31490:SF88">
    <property type="entry name" value="BETA-XYLANASE"/>
    <property type="match status" value="1"/>
</dbReference>
<keyword evidence="5 10" id="KW-0378">Hydrolase</keyword>
<evidence type="ECO:0000256" key="10">
    <source>
        <dbReference type="RuleBase" id="RU361174"/>
    </source>
</evidence>
<keyword evidence="7 10" id="KW-0326">Glycosidase</keyword>
<feature type="signal peptide" evidence="11">
    <location>
        <begin position="1"/>
        <end position="27"/>
    </location>
</feature>
<comment type="catalytic activity">
    <reaction evidence="1 10">
        <text>Endohydrolysis of (1-&gt;4)-beta-D-xylosidic linkages in xylans.</text>
        <dbReference type="EC" id="3.2.1.8"/>
    </reaction>
</comment>
<dbReference type="SMART" id="SM00633">
    <property type="entry name" value="Glyco_10"/>
    <property type="match status" value="1"/>
</dbReference>
<dbReference type="PANTHER" id="PTHR31490">
    <property type="entry name" value="GLYCOSYL HYDROLASE"/>
    <property type="match status" value="1"/>
</dbReference>
<reference evidence="13" key="1">
    <citation type="submission" date="2024-05" db="EMBL/GenBank/DDBJ databases">
        <title>30 novel species of actinomycetes from the DSMZ collection.</title>
        <authorList>
            <person name="Nouioui I."/>
        </authorList>
    </citation>
    <scope>NUCLEOTIDE SEQUENCE</scope>
    <source>
        <strain evidence="13">DSM 41529</strain>
    </source>
</reference>
<evidence type="ECO:0000256" key="8">
    <source>
        <dbReference type="ARBA" id="ARBA00023326"/>
    </source>
</evidence>
<feature type="chain" id="PRO_5045371494" description="Beta-xylanase" evidence="11">
    <location>
        <begin position="28"/>
        <end position="363"/>
    </location>
</feature>
<dbReference type="PROSITE" id="PS51760">
    <property type="entry name" value="GH10_2"/>
    <property type="match status" value="1"/>
</dbReference>
<evidence type="ECO:0000256" key="5">
    <source>
        <dbReference type="ARBA" id="ARBA00022801"/>
    </source>
</evidence>
<evidence type="ECO:0000256" key="7">
    <source>
        <dbReference type="ARBA" id="ARBA00023295"/>
    </source>
</evidence>
<dbReference type="PROSITE" id="PS00591">
    <property type="entry name" value="GH10_1"/>
    <property type="match status" value="1"/>
</dbReference>
<evidence type="ECO:0000259" key="12">
    <source>
        <dbReference type="PROSITE" id="PS51760"/>
    </source>
</evidence>
<evidence type="ECO:0000256" key="6">
    <source>
        <dbReference type="ARBA" id="ARBA00023277"/>
    </source>
</evidence>
<evidence type="ECO:0000313" key="14">
    <source>
        <dbReference type="Proteomes" id="UP001180754"/>
    </source>
</evidence>
<name>A0ABU2X8P0_9ACTN</name>
<dbReference type="InterPro" id="IPR031158">
    <property type="entry name" value="GH10_AS"/>
</dbReference>
<protein>
    <recommendedName>
        <fullName evidence="10">Beta-xylanase</fullName>
        <ecNumber evidence="10">3.2.1.8</ecNumber>
    </recommendedName>
</protein>
<evidence type="ECO:0000313" key="13">
    <source>
        <dbReference type="EMBL" id="MDT0542287.1"/>
    </source>
</evidence>
<dbReference type="InterPro" id="IPR001000">
    <property type="entry name" value="GH10_dom"/>
</dbReference>
<dbReference type="Proteomes" id="UP001180754">
    <property type="component" value="Unassembled WGS sequence"/>
</dbReference>
<feature type="domain" description="GH10" evidence="12">
    <location>
        <begin position="45"/>
        <end position="359"/>
    </location>
</feature>
<feature type="active site" description="Nucleophile" evidence="9">
    <location>
        <position position="281"/>
    </location>
</feature>
<keyword evidence="4 11" id="KW-0732">Signal</keyword>
<dbReference type="InterPro" id="IPR017853">
    <property type="entry name" value="GH"/>
</dbReference>
<proteinExistence type="inferred from homology"/>
<accession>A0ABU2X8P0</accession>
<dbReference type="SUPFAM" id="SSF51445">
    <property type="entry name" value="(Trans)glycosidases"/>
    <property type="match status" value="1"/>
</dbReference>
<keyword evidence="3" id="KW-0858">Xylan degradation</keyword>
<dbReference type="InterPro" id="IPR044846">
    <property type="entry name" value="GH10"/>
</dbReference>
<dbReference type="RefSeq" id="WP_311722634.1">
    <property type="nucleotide sequence ID" value="NZ_JAVRFD010000002.1"/>
</dbReference>
<evidence type="ECO:0000256" key="9">
    <source>
        <dbReference type="PROSITE-ProRule" id="PRU10061"/>
    </source>
</evidence>
<keyword evidence="6 10" id="KW-0119">Carbohydrate metabolism</keyword>
<evidence type="ECO:0000256" key="2">
    <source>
        <dbReference type="ARBA" id="ARBA00007495"/>
    </source>
</evidence>
<evidence type="ECO:0000256" key="3">
    <source>
        <dbReference type="ARBA" id="ARBA00022651"/>
    </source>
</evidence>
<sequence>MSLRSAALVASATMATLAFGLAAPGQAAEHPAGGAADTAAGDTRVQANPTLREVADRTGRFIGTAINDGRLGDATYANIAKTEFSSVTAENAMKWGSVEPNRGQFNWAAADRLVSFAQSNNQKVYGHTLVWHSQMPNWLANGSFSNAELRTIMTDHVTTQISRYKGKVQRWDVVNEAFNEDGSLRQSKFQQQLGESYIADAFRAARAADPGAKLFINDYNTEGTGAKSNGLYNLVQRLKSQGVPIDGVGFQSHLIVNQVPSTVKANLQRFADLGLEIVVSELDIRMATPADSTKLQQQAANYKTVAQTCLAISRCAGITVWGFGDRDSWVPGTFPGQGAANLYDDNYQPKPAYTAFRDGLAGS</sequence>